<dbReference type="GO" id="GO:0031380">
    <property type="term" value="C:nuclear RNA-directed RNA polymerase complex"/>
    <property type="evidence" value="ECO:0007669"/>
    <property type="project" value="TreeGrafter"/>
</dbReference>
<dbReference type="GO" id="GO:0004386">
    <property type="term" value="F:helicase activity"/>
    <property type="evidence" value="ECO:0007669"/>
    <property type="project" value="InterPro"/>
</dbReference>
<evidence type="ECO:0000256" key="1">
    <source>
        <dbReference type="PROSITE-ProRule" id="PRU00723"/>
    </source>
</evidence>
<dbReference type="Pfam" id="PF13086">
    <property type="entry name" value="AAA_11"/>
    <property type="match status" value="1"/>
</dbReference>
<evidence type="ECO:0000313" key="4">
    <source>
        <dbReference type="EMBL" id="PPJ57707.1"/>
    </source>
</evidence>
<accession>A0A2S6CDA4</accession>
<dbReference type="EMBL" id="PNEN01000488">
    <property type="protein sequence ID" value="PPJ57707.1"/>
    <property type="molecule type" value="Genomic_DNA"/>
</dbReference>
<keyword evidence="5" id="KW-1185">Reference proteome</keyword>
<dbReference type="GO" id="GO:0008270">
    <property type="term" value="F:zinc ion binding"/>
    <property type="evidence" value="ECO:0007669"/>
    <property type="project" value="UniProtKB-KW"/>
</dbReference>
<dbReference type="InterPro" id="IPR041677">
    <property type="entry name" value="DNA2/NAM7_AAA_11"/>
</dbReference>
<evidence type="ECO:0000259" key="3">
    <source>
        <dbReference type="PROSITE" id="PS50103"/>
    </source>
</evidence>
<feature type="compositionally biased region" description="Polar residues" evidence="2">
    <location>
        <begin position="41"/>
        <end position="51"/>
    </location>
</feature>
<dbReference type="GO" id="GO:0031048">
    <property type="term" value="P:regulatory ncRNA-mediated heterochromatin formation"/>
    <property type="evidence" value="ECO:0007669"/>
    <property type="project" value="TreeGrafter"/>
</dbReference>
<dbReference type="InterPro" id="IPR000571">
    <property type="entry name" value="Znf_CCCH"/>
</dbReference>
<dbReference type="Gene3D" id="3.40.50.300">
    <property type="entry name" value="P-loop containing nucleotide triphosphate hydrolases"/>
    <property type="match status" value="1"/>
</dbReference>
<keyword evidence="1" id="KW-0863">Zinc-finger</keyword>
<sequence length="854" mass="95087">MARGICNFFGAGQNCRFGDKCKYKHEQPTTSGALSDRTGPEQLSSAGSSGTRGDAVGRSDANNPPEIADLLNRWRFCLPEDRRKNRPLGENELETFLTSTLKLVESSADNMQLVISKLGEERGLIRVRQIIDWDFDKMNDDKLDNYITTLLLPYFRVLSHKAVVQSMVVETQHTALLNALYGINGARGANVFAALVRGLSVRNNSEDVETAIAVLAAMLDRNRSGMANPILQAAAEFLVSLLDLSHRSRASERHVRTIKTVLQLAVDLPQTRLTAGHADPDATVATFTFAQDLPGALSEYGPRHDNDSDNIMDIEILPTLQEILRLLDRHFRLVREDTVGQLRDAVKAQLSHQQSTGENRTASNKSIRTNAYDDVSLSNVVFDAKQGLLFVLQFKQPQPLRGKSSKSREEWWQDSQRLGPESLICLLSSSEDAGEEATFLVVHSPDFLPFNSKSQKTGPPIHEQYTLSKDPEQAFVIAKLASTEPSAASDFLKSCLSPRKARRSLVEFPGVLLPTFGPTLSALQRIAASLDVPFAEALVPDAAAANPRPPAYSVRKGFQYNLRGLILEDQLEQYQITGDSKQDMVSALQLSSLDKSQRDIARIGSRSKSERLAGVNLRTLAQQRTLTKMEGKKWGELKGLIEKSDLLQDKYPTLHAQLPRDCDEDGFTVARNKKSASFLETWLKGVAPVGFTRYRSLAILRSGTVRLTDMSRKERESLHASWIEELTSSMYYSLMVELSTFNRSRATLESLRGDLDLRILSEANVVGITTTRLARQLDTLSQLPSKVLVVEEAGEVLEAYLLTAMLLSLEHAILIGDYQQLRPKVQNYDLSAENPRNNLIALDISLFERFLYPR</sequence>
<dbReference type="AlphaFoldDB" id="A0A2S6CDA4"/>
<dbReference type="PANTHER" id="PTHR10887:SF445">
    <property type="entry name" value="NFX1-TYPE ZINC FINGER-CONTAINING PROTEIN 1"/>
    <property type="match status" value="1"/>
</dbReference>
<dbReference type="STRING" id="357750.A0A2S6CDA4"/>
<dbReference type="PANTHER" id="PTHR10887">
    <property type="entry name" value="DNA2/NAM7 HELICASE FAMILY"/>
    <property type="match status" value="1"/>
</dbReference>
<gene>
    <name evidence="4" type="ORF">CBER1_00183</name>
</gene>
<evidence type="ECO:0000256" key="2">
    <source>
        <dbReference type="SAM" id="MobiDB-lite"/>
    </source>
</evidence>
<dbReference type="Proteomes" id="UP000237631">
    <property type="component" value="Unassembled WGS sequence"/>
</dbReference>
<dbReference type="InterPro" id="IPR045055">
    <property type="entry name" value="DNA2/NAM7-like"/>
</dbReference>
<dbReference type="PROSITE" id="PS50103">
    <property type="entry name" value="ZF_C3H1"/>
    <property type="match status" value="1"/>
</dbReference>
<evidence type="ECO:0000313" key="5">
    <source>
        <dbReference type="Proteomes" id="UP000237631"/>
    </source>
</evidence>
<feature type="region of interest" description="Disordered" evidence="2">
    <location>
        <begin position="26"/>
        <end position="64"/>
    </location>
</feature>
<reference evidence="5" key="1">
    <citation type="journal article" date="2017" name="bioRxiv">
        <title>Conservation of a gene cluster reveals novel cercosporin biosynthetic mechanisms and extends production to the genus Colletotrichum.</title>
        <authorList>
            <person name="de Jonge R."/>
            <person name="Ebert M.K."/>
            <person name="Huitt-Roehl C.R."/>
            <person name="Pal P."/>
            <person name="Suttle J.C."/>
            <person name="Spanner R.E."/>
            <person name="Neubauer J.D."/>
            <person name="Jurick W.M.II."/>
            <person name="Stott K.A."/>
            <person name="Secor G.A."/>
            <person name="Thomma B.P.H.J."/>
            <person name="Van de Peer Y."/>
            <person name="Townsend C.A."/>
            <person name="Bolton M.D."/>
        </authorList>
    </citation>
    <scope>NUCLEOTIDE SEQUENCE [LARGE SCALE GENOMIC DNA]</scope>
    <source>
        <strain evidence="5">CBS538.71</strain>
    </source>
</reference>
<proteinExistence type="predicted"/>
<keyword evidence="1" id="KW-0862">Zinc</keyword>
<keyword evidence="1" id="KW-0479">Metal-binding</keyword>
<comment type="caution">
    <text evidence="4">The sequence shown here is derived from an EMBL/GenBank/DDBJ whole genome shotgun (WGS) entry which is preliminary data.</text>
</comment>
<dbReference type="InterPro" id="IPR027417">
    <property type="entry name" value="P-loop_NTPase"/>
</dbReference>
<organism evidence="4 5">
    <name type="scientific">Cercospora berteroae</name>
    <dbReference type="NCBI Taxonomy" id="357750"/>
    <lineage>
        <taxon>Eukaryota</taxon>
        <taxon>Fungi</taxon>
        <taxon>Dikarya</taxon>
        <taxon>Ascomycota</taxon>
        <taxon>Pezizomycotina</taxon>
        <taxon>Dothideomycetes</taxon>
        <taxon>Dothideomycetidae</taxon>
        <taxon>Mycosphaerellales</taxon>
        <taxon>Mycosphaerellaceae</taxon>
        <taxon>Cercospora</taxon>
    </lineage>
</organism>
<protein>
    <recommendedName>
        <fullName evidence="3">C3H1-type domain-containing protein</fullName>
    </recommendedName>
</protein>
<name>A0A2S6CDA4_9PEZI</name>
<dbReference type="SMART" id="SM00356">
    <property type="entry name" value="ZnF_C3H1"/>
    <property type="match status" value="1"/>
</dbReference>
<feature type="domain" description="C3H1-type" evidence="3">
    <location>
        <begin position="1"/>
        <end position="28"/>
    </location>
</feature>
<feature type="zinc finger region" description="C3H1-type" evidence="1">
    <location>
        <begin position="1"/>
        <end position="28"/>
    </location>
</feature>
<dbReference type="OrthoDB" id="2423195at2759"/>